<feature type="transmembrane region" description="Helical" evidence="5">
    <location>
        <begin position="122"/>
        <end position="144"/>
    </location>
</feature>
<evidence type="ECO:0000256" key="2">
    <source>
        <dbReference type="ARBA" id="ARBA00022692"/>
    </source>
</evidence>
<name>A0A0Q2XXD3_VIBFU</name>
<keyword evidence="2 5" id="KW-0812">Transmembrane</keyword>
<reference evidence="7 8" key="1">
    <citation type="submission" date="2015-08" db="EMBL/GenBank/DDBJ databases">
        <title>Antibacterial properties of a collection of Vibrionaceae strains.</title>
        <authorList>
            <person name="Giubergia S."/>
        </authorList>
    </citation>
    <scope>NUCLEOTIDE SEQUENCE [LARGE SCALE GENOMIC DNA]</scope>
    <source>
        <strain evidence="7 8">S0821</strain>
    </source>
</reference>
<evidence type="ECO:0000256" key="1">
    <source>
        <dbReference type="ARBA" id="ARBA00004141"/>
    </source>
</evidence>
<evidence type="ECO:0000256" key="4">
    <source>
        <dbReference type="ARBA" id="ARBA00023136"/>
    </source>
</evidence>
<evidence type="ECO:0000256" key="3">
    <source>
        <dbReference type="ARBA" id="ARBA00022989"/>
    </source>
</evidence>
<accession>A0A0Q2XXD3</accession>
<dbReference type="InterPro" id="IPR006977">
    <property type="entry name" value="Yip1_dom"/>
</dbReference>
<organism evidence="7 8">
    <name type="scientific">Vibrio furnissii</name>
    <dbReference type="NCBI Taxonomy" id="29494"/>
    <lineage>
        <taxon>Bacteria</taxon>
        <taxon>Pseudomonadati</taxon>
        <taxon>Pseudomonadota</taxon>
        <taxon>Gammaproteobacteria</taxon>
        <taxon>Vibrionales</taxon>
        <taxon>Vibrionaceae</taxon>
        <taxon>Vibrio</taxon>
    </lineage>
</organism>
<feature type="transmembrane region" description="Helical" evidence="5">
    <location>
        <begin position="33"/>
        <end position="51"/>
    </location>
</feature>
<feature type="domain" description="Yip1" evidence="6">
    <location>
        <begin position="13"/>
        <end position="223"/>
    </location>
</feature>
<dbReference type="RefSeq" id="WP_041942492.1">
    <property type="nucleotide sequence ID" value="NZ_CP035696.1"/>
</dbReference>
<feature type="transmembrane region" description="Helical" evidence="5">
    <location>
        <begin position="92"/>
        <end position="110"/>
    </location>
</feature>
<comment type="caution">
    <text evidence="7">The sequence shown here is derived from an EMBL/GenBank/DDBJ whole genome shotgun (WGS) entry which is preliminary data.</text>
</comment>
<dbReference type="Proteomes" id="UP000051221">
    <property type="component" value="Unassembled WGS sequence"/>
</dbReference>
<proteinExistence type="predicted"/>
<dbReference type="GO" id="GO:0016020">
    <property type="term" value="C:membrane"/>
    <property type="evidence" value="ECO:0007669"/>
    <property type="project" value="UniProtKB-SubCell"/>
</dbReference>
<dbReference type="Pfam" id="PF04893">
    <property type="entry name" value="Yip1"/>
    <property type="match status" value="1"/>
</dbReference>
<comment type="subcellular location">
    <subcellularLocation>
        <location evidence="1">Membrane</location>
        <topology evidence="1">Multi-pass membrane protein</topology>
    </subcellularLocation>
</comment>
<sequence length="228" mass="25548">MKPSANPLIMLVDIFRSPSDCFAALYQRGMWGWQTYIVLMITPFLFWGAYFDNVNFEWLKQGLAAQLASTNPAQLDLLEANTLMASEIISDIVSRTLTIFVLALWFRLATKPVQPAMGFWKWFAASTVVIFPAVLGDLASYASLILKHGHVMSYAADLNSLNGLLKLPLTSDWSQFASAFPILLPWYIVLGYAAVGTWTPLERGQALVIATLPWIAFYLIWALYILIS</sequence>
<evidence type="ECO:0000313" key="8">
    <source>
        <dbReference type="Proteomes" id="UP000051221"/>
    </source>
</evidence>
<evidence type="ECO:0000256" key="5">
    <source>
        <dbReference type="SAM" id="Phobius"/>
    </source>
</evidence>
<keyword evidence="8" id="KW-1185">Reference proteome</keyword>
<protein>
    <recommendedName>
        <fullName evidence="6">Yip1 domain-containing protein</fullName>
    </recommendedName>
</protein>
<evidence type="ECO:0000259" key="6">
    <source>
        <dbReference type="Pfam" id="PF04893"/>
    </source>
</evidence>
<dbReference type="EMBL" id="LKHS01000013">
    <property type="protein sequence ID" value="KQH85140.1"/>
    <property type="molecule type" value="Genomic_DNA"/>
</dbReference>
<dbReference type="InParanoid" id="A0A0Q2XXD3"/>
<keyword evidence="3 5" id="KW-1133">Transmembrane helix</keyword>
<feature type="transmembrane region" description="Helical" evidence="5">
    <location>
        <begin position="173"/>
        <end position="195"/>
    </location>
</feature>
<dbReference type="AlphaFoldDB" id="A0A0Q2XXD3"/>
<gene>
    <name evidence="7" type="ORF">AMR76_14660</name>
</gene>
<feature type="transmembrane region" description="Helical" evidence="5">
    <location>
        <begin position="207"/>
        <end position="227"/>
    </location>
</feature>
<keyword evidence="4 5" id="KW-0472">Membrane</keyword>
<evidence type="ECO:0000313" key="7">
    <source>
        <dbReference type="EMBL" id="KQH85140.1"/>
    </source>
</evidence>